<dbReference type="InterPro" id="IPR024078">
    <property type="entry name" value="LmbE-like_dom_sf"/>
</dbReference>
<evidence type="ECO:0000313" key="3">
    <source>
        <dbReference type="Proteomes" id="UP000294155"/>
    </source>
</evidence>
<feature type="domain" description="Secretion system C-terminal sorting" evidence="1">
    <location>
        <begin position="331"/>
        <end position="406"/>
    </location>
</feature>
<dbReference type="Pfam" id="PF02585">
    <property type="entry name" value="PIG-L"/>
    <property type="match status" value="1"/>
</dbReference>
<name>A0A4V1ZAJ7_9BACT</name>
<dbReference type="InterPro" id="IPR003737">
    <property type="entry name" value="GlcNAc_PI_deacetylase-related"/>
</dbReference>
<gene>
    <name evidence="2" type="ORF">EWM57_14060</name>
</gene>
<keyword evidence="3" id="KW-1185">Reference proteome</keyword>
<proteinExistence type="predicted"/>
<dbReference type="Pfam" id="PF18962">
    <property type="entry name" value="Por_Secre_tail"/>
    <property type="match status" value="1"/>
</dbReference>
<dbReference type="OrthoDB" id="6064917at2"/>
<dbReference type="InterPro" id="IPR026444">
    <property type="entry name" value="Secre_tail"/>
</dbReference>
<comment type="caution">
    <text evidence="2">The sequence shown here is derived from an EMBL/GenBank/DDBJ whole genome shotgun (WGS) entry which is preliminary data.</text>
</comment>
<reference evidence="2 3" key="1">
    <citation type="submission" date="2019-02" db="EMBL/GenBank/DDBJ databases">
        <title>Bacterial novel species isolated from soil.</title>
        <authorList>
            <person name="Jung H.-Y."/>
        </authorList>
    </citation>
    <scope>NUCLEOTIDE SEQUENCE [LARGE SCALE GENOMIC DNA]</scope>
    <source>
        <strain evidence="2 3">1-3-3-3</strain>
    </source>
</reference>
<evidence type="ECO:0000313" key="2">
    <source>
        <dbReference type="EMBL" id="RYU78415.1"/>
    </source>
</evidence>
<protein>
    <submittedName>
        <fullName evidence="2">T9SS type A sorting domain-containing protein</fullName>
    </submittedName>
</protein>
<dbReference type="NCBIfam" id="TIGR04183">
    <property type="entry name" value="Por_Secre_tail"/>
    <property type="match status" value="1"/>
</dbReference>
<dbReference type="EMBL" id="SEWE01000030">
    <property type="protein sequence ID" value="RYU78415.1"/>
    <property type="molecule type" value="Genomic_DNA"/>
</dbReference>
<dbReference type="Proteomes" id="UP000294155">
    <property type="component" value="Unassembled WGS sequence"/>
</dbReference>
<accession>A0A4V1ZAJ7</accession>
<dbReference type="Gene3D" id="3.40.50.10320">
    <property type="entry name" value="LmbE-like"/>
    <property type="match status" value="1"/>
</dbReference>
<dbReference type="RefSeq" id="WP_129921793.1">
    <property type="nucleotide sequence ID" value="NZ_SEWE01000030.1"/>
</dbReference>
<sequence>MGKTLLRAALLSIFVCFQAVRPGWAQEAKGPATDVGFYIVAHQDDWQLFMGSHAYDDVQRPRGKAVFVCLTAGQAYEPGENYWRAREAGCRASVQSLADAKTPPTSTPVSSTVRINGHTIAMMRYKNTSAYFLRLPDGNLQGQGFDRCNFQSLKKLRSGEGSITDVEGINTYTSWGDLSRTLRMIIQQESSTGKVWINTPDSEDKYNPRDHSDHQMAGRLAASATANTESCMLMYVGYDVAFRKTNLSPPQAAKQASVFSIYCQGLTNGGQATAWDPGHLRFMGRQYYRTRHSSGSAAVVRVNAITQANTGVEEADDAPEAETSLKLEPNYPNPFDQASMIVYHLPQAGFVTMRIYDLRGNVIKVLVQKEETAGRHEVWLEVDQFPASGQYICQIQAGGQHREQRLQISR</sequence>
<dbReference type="Gene3D" id="2.60.40.4070">
    <property type="match status" value="1"/>
</dbReference>
<evidence type="ECO:0000259" key="1">
    <source>
        <dbReference type="Pfam" id="PF18962"/>
    </source>
</evidence>
<organism evidence="2 3">
    <name type="scientific">Hymenobacter persicinus</name>
    <dbReference type="NCBI Taxonomy" id="2025506"/>
    <lineage>
        <taxon>Bacteria</taxon>
        <taxon>Pseudomonadati</taxon>
        <taxon>Bacteroidota</taxon>
        <taxon>Cytophagia</taxon>
        <taxon>Cytophagales</taxon>
        <taxon>Hymenobacteraceae</taxon>
        <taxon>Hymenobacter</taxon>
    </lineage>
</organism>
<dbReference type="AlphaFoldDB" id="A0A4V1ZAJ7"/>
<dbReference type="SUPFAM" id="SSF102588">
    <property type="entry name" value="LmbE-like"/>
    <property type="match status" value="1"/>
</dbReference>